<dbReference type="Pfam" id="PF00081">
    <property type="entry name" value="Sod_Fe_N"/>
    <property type="match status" value="1"/>
</dbReference>
<evidence type="ECO:0000256" key="1">
    <source>
        <dbReference type="ARBA" id="ARBA00008714"/>
    </source>
</evidence>
<dbReference type="EC" id="1.15.1.1" evidence="2 6"/>
<dbReference type="GO" id="GO:0004784">
    <property type="term" value="F:superoxide dismutase activity"/>
    <property type="evidence" value="ECO:0007669"/>
    <property type="project" value="UniProtKB-EC"/>
</dbReference>
<dbReference type="InterPro" id="IPR019833">
    <property type="entry name" value="Mn/Fe_SOD_BS"/>
</dbReference>
<keyword evidence="7" id="KW-0732">Signal</keyword>
<evidence type="ECO:0000256" key="3">
    <source>
        <dbReference type="ARBA" id="ARBA00022723"/>
    </source>
</evidence>
<dbReference type="InterPro" id="IPR036324">
    <property type="entry name" value="Mn/Fe_SOD_N_sf"/>
</dbReference>
<dbReference type="RefSeq" id="WP_008949285.1">
    <property type="nucleotide sequence ID" value="NZ_AHTH01000004.1"/>
</dbReference>
<feature type="signal peptide" evidence="7">
    <location>
        <begin position="1"/>
        <end position="24"/>
    </location>
</feature>
<dbReference type="InterPro" id="IPR001189">
    <property type="entry name" value="Mn/Fe_SOD"/>
</dbReference>
<dbReference type="GO" id="GO:0005737">
    <property type="term" value="C:cytoplasm"/>
    <property type="evidence" value="ECO:0007669"/>
    <property type="project" value="TreeGrafter"/>
</dbReference>
<keyword evidence="11" id="KW-1185">Reference proteome</keyword>
<dbReference type="Pfam" id="PF02777">
    <property type="entry name" value="Sod_Fe_C"/>
    <property type="match status" value="1"/>
</dbReference>
<feature type="domain" description="Manganese/iron superoxide dismutase N-terminal" evidence="8">
    <location>
        <begin position="27"/>
        <end position="110"/>
    </location>
</feature>
<evidence type="ECO:0000256" key="7">
    <source>
        <dbReference type="SAM" id="SignalP"/>
    </source>
</evidence>
<comment type="catalytic activity">
    <reaction evidence="6">
        <text>2 superoxide + 2 H(+) = H2O2 + O2</text>
        <dbReference type="Rhea" id="RHEA:20696"/>
        <dbReference type="ChEBI" id="CHEBI:15378"/>
        <dbReference type="ChEBI" id="CHEBI:15379"/>
        <dbReference type="ChEBI" id="CHEBI:16240"/>
        <dbReference type="ChEBI" id="CHEBI:18421"/>
        <dbReference type="EC" id="1.15.1.1"/>
    </reaction>
</comment>
<protein>
    <recommendedName>
        <fullName evidence="2 6">Superoxide dismutase</fullName>
        <ecNumber evidence="2 6">1.15.1.1</ecNumber>
    </recommendedName>
</protein>
<comment type="caution">
    <text evidence="10">The sequence shown here is derived from an EMBL/GenBank/DDBJ whole genome shotgun (WGS) entry which is preliminary data.</text>
</comment>
<feature type="binding site" evidence="5">
    <location>
        <position position="190"/>
    </location>
    <ligand>
        <name>Mn(2+)</name>
        <dbReference type="ChEBI" id="CHEBI:29035"/>
    </ligand>
</feature>
<dbReference type="AlphaFoldDB" id="H3ZA85"/>
<comment type="function">
    <text evidence="6">Destroys radicals which are normally produced within the cells and which are toxic to biological systems.</text>
</comment>
<dbReference type="FunFam" id="1.10.287.990:FF:000001">
    <property type="entry name" value="Superoxide dismutase"/>
    <property type="match status" value="1"/>
</dbReference>
<evidence type="ECO:0000256" key="2">
    <source>
        <dbReference type="ARBA" id="ARBA00012682"/>
    </source>
</evidence>
<dbReference type="InterPro" id="IPR019831">
    <property type="entry name" value="Mn/Fe_SOD_N"/>
</dbReference>
<dbReference type="Proteomes" id="UP000012046">
    <property type="component" value="Unassembled WGS sequence"/>
</dbReference>
<feature type="binding site" evidence="5">
    <location>
        <position position="102"/>
    </location>
    <ligand>
        <name>Mn(2+)</name>
        <dbReference type="ChEBI" id="CHEBI:29035"/>
    </ligand>
</feature>
<comment type="similarity">
    <text evidence="1 6">Belongs to the iron/manganese superoxide dismutase family.</text>
</comment>
<accession>H3ZA85</accession>
<evidence type="ECO:0000256" key="6">
    <source>
        <dbReference type="RuleBase" id="RU000414"/>
    </source>
</evidence>
<feature type="domain" description="Manganese/iron superoxide dismutase C-terminal" evidence="9">
    <location>
        <begin position="119"/>
        <end position="222"/>
    </location>
</feature>
<organism evidence="10 11">
    <name type="scientific">Alishewanella jeotgali KCTC 22429</name>
    <dbReference type="NCBI Taxonomy" id="1129374"/>
    <lineage>
        <taxon>Bacteria</taxon>
        <taxon>Pseudomonadati</taxon>
        <taxon>Pseudomonadota</taxon>
        <taxon>Gammaproteobacteria</taxon>
        <taxon>Alteromonadales</taxon>
        <taxon>Alteromonadaceae</taxon>
        <taxon>Alishewanella</taxon>
    </lineage>
</organism>
<proteinExistence type="inferred from homology"/>
<feature type="binding site" evidence="5">
    <location>
        <position position="51"/>
    </location>
    <ligand>
        <name>Mn(2+)</name>
        <dbReference type="ChEBI" id="CHEBI:29035"/>
    </ligand>
</feature>
<dbReference type="GO" id="GO:0030145">
    <property type="term" value="F:manganese ion binding"/>
    <property type="evidence" value="ECO:0007669"/>
    <property type="project" value="UniProtKB-ARBA"/>
</dbReference>
<dbReference type="SUPFAM" id="SSF46609">
    <property type="entry name" value="Fe,Mn superoxide dismutase (SOD), N-terminal domain"/>
    <property type="match status" value="1"/>
</dbReference>
<keyword evidence="4 6" id="KW-0560">Oxidoreductase</keyword>
<dbReference type="PANTHER" id="PTHR43595">
    <property type="entry name" value="37S RIBOSOMAL PROTEIN S26, MITOCHONDRIAL"/>
    <property type="match status" value="1"/>
</dbReference>
<evidence type="ECO:0000256" key="5">
    <source>
        <dbReference type="PIRSR" id="PIRSR000349-1"/>
    </source>
</evidence>
<evidence type="ECO:0000256" key="4">
    <source>
        <dbReference type="ARBA" id="ARBA00023002"/>
    </source>
</evidence>
<dbReference type="InterPro" id="IPR036314">
    <property type="entry name" value="SOD_C_sf"/>
</dbReference>
<feature type="binding site" evidence="5">
    <location>
        <position position="194"/>
    </location>
    <ligand>
        <name>Mn(2+)</name>
        <dbReference type="ChEBI" id="CHEBI:29035"/>
    </ligand>
</feature>
<sequence length="230" mass="25478">MLKSTLLKSVSTAALLLASLSAFAAPFTLAPLPYAANALEPVIDAKTMEIHHGRHHLAYVNNLNAQIENFPKLAELSLERMMQQMSSFNAAVRNNGGGHYNHQLFWQLMAPVGQGGTPSVALTAAIERDFGSLDAMKTAFNQAAASRFGSGWAWVIVNKDGKLQITSTANQDNPLMDVVEERGTPILALDVWEHAYYLAYQNRRGDYSQAWWQLVNWNKVNKLFEQASTK</sequence>
<gene>
    <name evidence="10" type="ORF">AJE_01119</name>
</gene>
<evidence type="ECO:0000313" key="10">
    <source>
        <dbReference type="EMBL" id="EHR42439.1"/>
    </source>
</evidence>
<dbReference type="SUPFAM" id="SSF54719">
    <property type="entry name" value="Fe,Mn superoxide dismutase (SOD), C-terminal domain"/>
    <property type="match status" value="1"/>
</dbReference>
<evidence type="ECO:0000259" key="8">
    <source>
        <dbReference type="Pfam" id="PF00081"/>
    </source>
</evidence>
<name>H3ZA85_9ALTE</name>
<dbReference type="PATRIC" id="fig|1129374.4.peg.226"/>
<dbReference type="InterPro" id="IPR019832">
    <property type="entry name" value="Mn/Fe_SOD_C"/>
</dbReference>
<evidence type="ECO:0000313" key="11">
    <source>
        <dbReference type="Proteomes" id="UP000012046"/>
    </source>
</evidence>
<feature type="chain" id="PRO_5003591600" description="Superoxide dismutase" evidence="7">
    <location>
        <begin position="25"/>
        <end position="230"/>
    </location>
</feature>
<dbReference type="PRINTS" id="PR01703">
    <property type="entry name" value="MNSODISMTASE"/>
</dbReference>
<dbReference type="eggNOG" id="COG0605">
    <property type="taxonomic scope" value="Bacteria"/>
</dbReference>
<evidence type="ECO:0000259" key="9">
    <source>
        <dbReference type="Pfam" id="PF02777"/>
    </source>
</evidence>
<dbReference type="FunFam" id="3.55.40.20:FF:000001">
    <property type="entry name" value="Superoxide dismutase"/>
    <property type="match status" value="1"/>
</dbReference>
<dbReference type="PROSITE" id="PS00088">
    <property type="entry name" value="SOD_MN"/>
    <property type="match status" value="1"/>
</dbReference>
<dbReference type="EMBL" id="AHTH01000004">
    <property type="protein sequence ID" value="EHR42439.1"/>
    <property type="molecule type" value="Genomic_DNA"/>
</dbReference>
<dbReference type="Gene3D" id="1.10.287.990">
    <property type="entry name" value="Fe,Mn superoxide dismutase (SOD) domain"/>
    <property type="match status" value="1"/>
</dbReference>
<dbReference type="STRING" id="1129374.AJE_01119"/>
<dbReference type="Gene3D" id="3.55.40.20">
    <property type="entry name" value="Iron/manganese superoxide dismutase, C-terminal domain"/>
    <property type="match status" value="1"/>
</dbReference>
<dbReference type="PANTHER" id="PTHR43595:SF2">
    <property type="entry name" value="SMALL RIBOSOMAL SUBUNIT PROTEIN MS42"/>
    <property type="match status" value="1"/>
</dbReference>
<dbReference type="PIRSF" id="PIRSF000349">
    <property type="entry name" value="SODismutase"/>
    <property type="match status" value="1"/>
</dbReference>
<keyword evidence="3 5" id="KW-0479">Metal-binding</keyword>
<reference evidence="10 11" key="1">
    <citation type="journal article" date="2012" name="J. Bacteriol.">
        <title>Genome Sequence of Extracellular-Protease-Producing Alishewanella jeotgali Isolated from Traditional Korean Fermented Seafood.</title>
        <authorList>
            <person name="Jung J."/>
            <person name="Chun J."/>
            <person name="Park W."/>
        </authorList>
    </citation>
    <scope>NUCLEOTIDE SEQUENCE [LARGE SCALE GENOMIC DNA]</scope>
    <source>
        <strain evidence="10 11">KCTC 22429</strain>
    </source>
</reference>